<dbReference type="Proteomes" id="UP000198367">
    <property type="component" value="Chromosome"/>
</dbReference>
<evidence type="ECO:0000256" key="2">
    <source>
        <dbReference type="ARBA" id="ARBA00022448"/>
    </source>
</evidence>
<dbReference type="EMBL" id="CP022358">
    <property type="protein sequence ID" value="ASK70087.1"/>
    <property type="molecule type" value="Genomic_DNA"/>
</dbReference>
<evidence type="ECO:0000256" key="4">
    <source>
        <dbReference type="ARBA" id="ARBA00022692"/>
    </source>
</evidence>
<dbReference type="GO" id="GO:0055085">
    <property type="term" value="P:transmembrane transport"/>
    <property type="evidence" value="ECO:0007669"/>
    <property type="project" value="InterPro"/>
</dbReference>
<feature type="transmembrane region" description="Helical" evidence="7">
    <location>
        <begin position="192"/>
        <end position="215"/>
    </location>
</feature>
<dbReference type="GO" id="GO:0016020">
    <property type="term" value="C:membrane"/>
    <property type="evidence" value="ECO:0007669"/>
    <property type="project" value="UniProtKB-SubCell"/>
</dbReference>
<feature type="transmembrane region" description="Helical" evidence="7">
    <location>
        <begin position="37"/>
        <end position="56"/>
    </location>
</feature>
<dbReference type="PANTHER" id="PTHR36838:SF3">
    <property type="entry name" value="TRANSPORTER AUXIN EFFLUX CARRIER EC FAMILY"/>
    <property type="match status" value="1"/>
</dbReference>
<gene>
    <name evidence="8" type="ORF">CF168_15175</name>
</gene>
<feature type="transmembrane region" description="Helical" evidence="7">
    <location>
        <begin position="6"/>
        <end position="25"/>
    </location>
</feature>
<dbReference type="KEGG" id="sbj:CF168_15175"/>
<feature type="transmembrane region" description="Helical" evidence="7">
    <location>
        <begin position="295"/>
        <end position="312"/>
    </location>
</feature>
<feature type="transmembrane region" description="Helical" evidence="7">
    <location>
        <begin position="124"/>
        <end position="146"/>
    </location>
</feature>
<sequence>MNILTPLFAVFGIMLLGTLVQKLRFLPVETDQVLNQYVYYIAFPAILLIALAQQPIEEILQWGFIAGYSAAMLVIYLVCIGISLLVNPKQHAIAAVRALNATFGNTAFIGIPLLIILFPQQQSALVAAAIASLLSVLMFAVALVSLELATNKQRQHHAAVIMLLAVVKNPIVIGCFIGVAISALGITLPSGLAMMIQQIGNTSSPCALFAVGMVLAKAMRYQKDSKVFSLTNFIELSLINLFKLILQPALVYFMLKGVGVTGDYLVMGVILSALPTAASVYLLAQRYNTQASSSAQGILFGTIVTFFSLPILEQLVKTYS</sequence>
<feature type="transmembrane region" description="Helical" evidence="7">
    <location>
        <begin position="98"/>
        <end position="118"/>
    </location>
</feature>
<evidence type="ECO:0000313" key="9">
    <source>
        <dbReference type="Proteomes" id="UP000198367"/>
    </source>
</evidence>
<protein>
    <submittedName>
        <fullName evidence="8">Transporter</fullName>
    </submittedName>
</protein>
<keyword evidence="3" id="KW-1003">Cell membrane</keyword>
<keyword evidence="6 7" id="KW-0472">Membrane</keyword>
<comment type="subcellular location">
    <subcellularLocation>
        <location evidence="1">Membrane</location>
        <topology evidence="1">Multi-pass membrane protein</topology>
    </subcellularLocation>
</comment>
<keyword evidence="4 7" id="KW-0812">Transmembrane</keyword>
<dbReference type="PANTHER" id="PTHR36838">
    <property type="entry name" value="AUXIN EFFLUX CARRIER FAMILY PROTEIN"/>
    <property type="match status" value="1"/>
</dbReference>
<feature type="transmembrane region" description="Helical" evidence="7">
    <location>
        <begin position="62"/>
        <end position="86"/>
    </location>
</feature>
<dbReference type="InterPro" id="IPR004776">
    <property type="entry name" value="Mem_transp_PIN-like"/>
</dbReference>
<evidence type="ECO:0000256" key="1">
    <source>
        <dbReference type="ARBA" id="ARBA00004141"/>
    </source>
</evidence>
<dbReference type="AlphaFoldDB" id="A0A220UPF2"/>
<accession>A0A220UPF2</accession>
<proteinExistence type="predicted"/>
<evidence type="ECO:0000256" key="5">
    <source>
        <dbReference type="ARBA" id="ARBA00022989"/>
    </source>
</evidence>
<name>A0A220UPF2_9GAMM</name>
<reference evidence="8 9" key="1">
    <citation type="submission" date="2017-07" db="EMBL/GenBank/DDBJ databases">
        <title>Phenotypical and genomic characterization of a clinical isolate of Shewanella bicestrii sp. nov. producing an extended-spectrum beta-lactamase and a new oxacillinase variant.</title>
        <authorList>
            <person name="Jousset A.B."/>
            <person name="Bonnin R.A."/>
            <person name="Girlich D."/>
            <person name="Dabos L."/>
            <person name="Potron A."/>
            <person name="Dortet L."/>
            <person name="Glaser P."/>
            <person name="Naas T."/>
        </authorList>
    </citation>
    <scope>NUCLEOTIDE SEQUENCE [LARGE SCALE GENOMIC DNA]</scope>
    <source>
        <strain evidence="8 9">JAB-1</strain>
    </source>
</reference>
<feature type="transmembrane region" description="Helical" evidence="7">
    <location>
        <begin position="227"/>
        <end position="252"/>
    </location>
</feature>
<keyword evidence="2" id="KW-0813">Transport</keyword>
<dbReference type="RefSeq" id="WP_089068228.1">
    <property type="nucleotide sequence ID" value="NZ_CP022358.1"/>
</dbReference>
<evidence type="ECO:0000313" key="8">
    <source>
        <dbReference type="EMBL" id="ASK70087.1"/>
    </source>
</evidence>
<dbReference type="Pfam" id="PF03547">
    <property type="entry name" value="Mem_trans"/>
    <property type="match status" value="1"/>
</dbReference>
<evidence type="ECO:0000256" key="7">
    <source>
        <dbReference type="SAM" id="Phobius"/>
    </source>
</evidence>
<feature type="transmembrane region" description="Helical" evidence="7">
    <location>
        <begin position="158"/>
        <end position="186"/>
    </location>
</feature>
<evidence type="ECO:0000256" key="3">
    <source>
        <dbReference type="ARBA" id="ARBA00022475"/>
    </source>
</evidence>
<feature type="transmembrane region" description="Helical" evidence="7">
    <location>
        <begin position="264"/>
        <end position="283"/>
    </location>
</feature>
<evidence type="ECO:0000256" key="6">
    <source>
        <dbReference type="ARBA" id="ARBA00023136"/>
    </source>
</evidence>
<keyword evidence="9" id="KW-1185">Reference proteome</keyword>
<organism evidence="8 9">
    <name type="scientific">Shewanella bicestrii</name>
    <dbReference type="NCBI Taxonomy" id="2018305"/>
    <lineage>
        <taxon>Bacteria</taxon>
        <taxon>Pseudomonadati</taxon>
        <taxon>Pseudomonadota</taxon>
        <taxon>Gammaproteobacteria</taxon>
        <taxon>Alteromonadales</taxon>
        <taxon>Shewanellaceae</taxon>
        <taxon>Shewanella</taxon>
    </lineage>
</organism>
<keyword evidence="5 7" id="KW-1133">Transmembrane helix</keyword>